<dbReference type="InterPro" id="IPR001878">
    <property type="entry name" value="Znf_CCHC"/>
</dbReference>
<dbReference type="PANTHER" id="PTHR23002">
    <property type="entry name" value="ZINC FINGER CCHC DOMAIN CONTAINING PROTEIN"/>
    <property type="match status" value="1"/>
</dbReference>
<dbReference type="EMBL" id="HBGH01015233">
    <property type="protein sequence ID" value="CAD9236426.1"/>
    <property type="molecule type" value="Transcribed_RNA"/>
</dbReference>
<name>A0A7S1THR4_9RHOD</name>
<dbReference type="Gene3D" id="4.10.60.10">
    <property type="entry name" value="Zinc finger, CCHC-type"/>
    <property type="match status" value="4"/>
</dbReference>
<evidence type="ECO:0000259" key="3">
    <source>
        <dbReference type="PROSITE" id="PS50158"/>
    </source>
</evidence>
<keyword evidence="1" id="KW-0863">Zinc-finger</keyword>
<dbReference type="GO" id="GO:0008270">
    <property type="term" value="F:zinc ion binding"/>
    <property type="evidence" value="ECO:0007669"/>
    <property type="project" value="UniProtKB-KW"/>
</dbReference>
<feature type="domain" description="CCHC-type" evidence="3">
    <location>
        <begin position="251"/>
        <end position="266"/>
    </location>
</feature>
<feature type="domain" description="CCHC-type" evidence="3">
    <location>
        <begin position="135"/>
        <end position="150"/>
    </location>
</feature>
<dbReference type="SUPFAM" id="SSF57756">
    <property type="entry name" value="Retrovirus zinc finger-like domains"/>
    <property type="match status" value="3"/>
</dbReference>
<protein>
    <recommendedName>
        <fullName evidence="3">CCHC-type domain-containing protein</fullName>
    </recommendedName>
</protein>
<evidence type="ECO:0000313" key="4">
    <source>
        <dbReference type="EMBL" id="CAD9236426.1"/>
    </source>
</evidence>
<evidence type="ECO:0000256" key="1">
    <source>
        <dbReference type="PROSITE-ProRule" id="PRU00047"/>
    </source>
</evidence>
<reference evidence="4" key="1">
    <citation type="submission" date="2021-01" db="EMBL/GenBank/DDBJ databases">
        <authorList>
            <person name="Corre E."/>
            <person name="Pelletier E."/>
            <person name="Niang G."/>
            <person name="Scheremetjew M."/>
            <person name="Finn R."/>
            <person name="Kale V."/>
            <person name="Holt S."/>
            <person name="Cochrane G."/>
            <person name="Meng A."/>
            <person name="Brown T."/>
            <person name="Cohen L."/>
        </authorList>
    </citation>
    <scope>NUCLEOTIDE SEQUENCE</scope>
    <source>
        <strain evidence="4">SAG 36.94</strain>
    </source>
</reference>
<feature type="domain" description="CCHC-type" evidence="3">
    <location>
        <begin position="85"/>
        <end position="100"/>
    </location>
</feature>
<sequence length="268" mass="28176">MNGGGIGVSNGDGGSSAVISAGPVLRLPDGMGDMVGVDDARGTKRRRPGSPDGVEATVVAGAEFGGMLVPDIGYHVADKRARQQCFKCGGDGHIAVMCPSRPGSADDPSGVRCHGCNGLGHFLKSCPSRLQRDQCWKCFEFGHRGRDCPSAQMYAQSAAFGVTAPHLLQNHGLYGTQAAAGFPRSFLPGGPMMMSRTAVVGPVPGTGRCFRCNEPGHWTRDCPQRPIGDGDRDGCYKCGRAGHRARDCDVCYKCLQPGHKAVNCPSQV</sequence>
<accession>A0A7S1THR4</accession>
<dbReference type="Pfam" id="PF00098">
    <property type="entry name" value="zf-CCHC"/>
    <property type="match status" value="5"/>
</dbReference>
<organism evidence="4">
    <name type="scientific">Compsopogon caeruleus</name>
    <dbReference type="NCBI Taxonomy" id="31354"/>
    <lineage>
        <taxon>Eukaryota</taxon>
        <taxon>Rhodophyta</taxon>
        <taxon>Compsopogonophyceae</taxon>
        <taxon>Compsopogonales</taxon>
        <taxon>Compsopogonaceae</taxon>
        <taxon>Compsopogon</taxon>
    </lineage>
</organism>
<feature type="domain" description="CCHC-type" evidence="3">
    <location>
        <begin position="235"/>
        <end position="248"/>
    </location>
</feature>
<feature type="domain" description="CCHC-type" evidence="3">
    <location>
        <begin position="208"/>
        <end position="224"/>
    </location>
</feature>
<gene>
    <name evidence="4" type="ORF">CCAE0312_LOCUS8520</name>
</gene>
<dbReference type="InterPro" id="IPR051714">
    <property type="entry name" value="Znf_CCHC_NABP"/>
</dbReference>
<keyword evidence="1" id="KW-0479">Metal-binding</keyword>
<keyword evidence="1" id="KW-0862">Zinc</keyword>
<dbReference type="InterPro" id="IPR036875">
    <property type="entry name" value="Znf_CCHC_sf"/>
</dbReference>
<feature type="region of interest" description="Disordered" evidence="2">
    <location>
        <begin position="30"/>
        <end position="54"/>
    </location>
</feature>
<proteinExistence type="predicted"/>
<dbReference type="GO" id="GO:0003676">
    <property type="term" value="F:nucleic acid binding"/>
    <property type="evidence" value="ECO:0007669"/>
    <property type="project" value="InterPro"/>
</dbReference>
<dbReference type="SMART" id="SM00343">
    <property type="entry name" value="ZnF_C2HC"/>
    <property type="match status" value="6"/>
</dbReference>
<dbReference type="AlphaFoldDB" id="A0A7S1THR4"/>
<evidence type="ECO:0000256" key="2">
    <source>
        <dbReference type="SAM" id="MobiDB-lite"/>
    </source>
</evidence>
<dbReference type="PROSITE" id="PS50158">
    <property type="entry name" value="ZF_CCHC"/>
    <property type="match status" value="5"/>
</dbReference>